<dbReference type="PANTHER" id="PTHR47396">
    <property type="entry name" value="TYPE I RESTRICTION ENZYME ECOKI R PROTEIN"/>
    <property type="match status" value="1"/>
</dbReference>
<evidence type="ECO:0000313" key="3">
    <source>
        <dbReference type="EMBL" id="ANP26573.1"/>
    </source>
</evidence>
<dbReference type="GO" id="GO:0009035">
    <property type="term" value="F:type I site-specific deoxyribonuclease activity"/>
    <property type="evidence" value="ECO:0007669"/>
    <property type="project" value="UniProtKB-EC"/>
</dbReference>
<evidence type="ECO:0000313" key="4">
    <source>
        <dbReference type="EMBL" id="QEU10988.1"/>
    </source>
</evidence>
<dbReference type="Gene3D" id="3.90.1570.30">
    <property type="match status" value="1"/>
</dbReference>
<evidence type="ECO:0000259" key="2">
    <source>
        <dbReference type="PROSITE" id="PS51192"/>
    </source>
</evidence>
<evidence type="ECO:0000313" key="6">
    <source>
        <dbReference type="Proteomes" id="UP000323865"/>
    </source>
</evidence>
<dbReference type="InterPro" id="IPR001650">
    <property type="entry name" value="Helicase_C-like"/>
</dbReference>
<dbReference type="EMBL" id="CP044108">
    <property type="protein sequence ID" value="QEU10988.1"/>
    <property type="molecule type" value="Genomic_DNA"/>
</dbReference>
<dbReference type="PROSITE" id="PS51192">
    <property type="entry name" value="HELICASE_ATP_BIND_1"/>
    <property type="match status" value="1"/>
</dbReference>
<reference evidence="3 5" key="1">
    <citation type="submission" date="2015-06" db="EMBL/GenBank/DDBJ databases">
        <title>Investigation of pathophysiology for high-risk pregnancy and development of treatment modality based on it.</title>
        <authorList>
            <person name="Kim B.-C."/>
            <person name="Lim S."/>
        </authorList>
    </citation>
    <scope>NUCLEOTIDE SEQUENCE [LARGE SCALE GENOMIC DNA]</scope>
    <source>
        <strain evidence="3 5">AD1-86</strain>
    </source>
</reference>
<dbReference type="Proteomes" id="UP000092596">
    <property type="component" value="Chromosome"/>
</dbReference>
<gene>
    <name evidence="3" type="ORF">DAD186_00120</name>
    <name evidence="4" type="ORF">FOB48_00820</name>
</gene>
<dbReference type="InterPro" id="IPR014001">
    <property type="entry name" value="Helicase_ATP-bd"/>
</dbReference>
<dbReference type="InterPro" id="IPR027417">
    <property type="entry name" value="P-loop_NTPase"/>
</dbReference>
<dbReference type="InterPro" id="IPR050742">
    <property type="entry name" value="Helicase_Restrict-Modif_Enz"/>
</dbReference>
<dbReference type="REBASE" id="152296">
    <property type="entry name" value="Dva186ORF100P"/>
</dbReference>
<keyword evidence="6" id="KW-1185">Reference proteome</keyword>
<keyword evidence="3" id="KW-0540">Nuclease</keyword>
<dbReference type="REBASE" id="357742">
    <property type="entry name" value="Dva640ORF830P"/>
</dbReference>
<keyword evidence="3" id="KW-0255">Endonuclease</keyword>
<dbReference type="Pfam" id="PF00271">
    <property type="entry name" value="Helicase_C"/>
    <property type="match status" value="1"/>
</dbReference>
<dbReference type="Pfam" id="PF08463">
    <property type="entry name" value="EcoEI_R_C"/>
    <property type="match status" value="1"/>
</dbReference>
<dbReference type="KEGG" id="dva:DAD186_00120"/>
<accession>A0A1B0ZF64</accession>
<keyword evidence="3" id="KW-0378">Hydrolase</keyword>
<dbReference type="InterPro" id="IPR006935">
    <property type="entry name" value="Helicase/UvrB_N"/>
</dbReference>
<dbReference type="SMART" id="SM00487">
    <property type="entry name" value="DEXDc"/>
    <property type="match status" value="1"/>
</dbReference>
<feature type="coiled-coil region" evidence="1">
    <location>
        <begin position="165"/>
        <end position="203"/>
    </location>
</feature>
<dbReference type="GO" id="GO:0006304">
    <property type="term" value="P:DNA modification"/>
    <property type="evidence" value="ECO:0007669"/>
    <property type="project" value="InterPro"/>
</dbReference>
<dbReference type="GO" id="GO:0005829">
    <property type="term" value="C:cytosol"/>
    <property type="evidence" value="ECO:0007669"/>
    <property type="project" value="TreeGrafter"/>
</dbReference>
<feature type="domain" description="Helicase ATP-binding" evidence="2">
    <location>
        <begin position="364"/>
        <end position="521"/>
    </location>
</feature>
<dbReference type="GO" id="GO:0003677">
    <property type="term" value="F:DNA binding"/>
    <property type="evidence" value="ECO:0007669"/>
    <property type="project" value="InterPro"/>
</dbReference>
<proteinExistence type="predicted"/>
<dbReference type="InterPro" id="IPR013670">
    <property type="entry name" value="EcoEI_R_C_dom"/>
</dbReference>
<dbReference type="RefSeq" id="WP_065246987.1">
    <property type="nucleotide sequence ID" value="NZ_CP012117.1"/>
</dbReference>
<dbReference type="CDD" id="cd18032">
    <property type="entry name" value="DEXHc_RE_I_III_res"/>
    <property type="match status" value="1"/>
</dbReference>
<dbReference type="AlphaFoldDB" id="A0A1B0ZF64"/>
<keyword evidence="1" id="KW-0175">Coiled coil</keyword>
<dbReference type="Proteomes" id="UP000323865">
    <property type="component" value="Chromosome"/>
</dbReference>
<evidence type="ECO:0000313" key="5">
    <source>
        <dbReference type="Proteomes" id="UP000092596"/>
    </source>
</evidence>
<organism evidence="3 5">
    <name type="scientific">Dermabacter vaginalis</name>
    <dbReference type="NCBI Taxonomy" id="1630135"/>
    <lineage>
        <taxon>Bacteria</taxon>
        <taxon>Bacillati</taxon>
        <taxon>Actinomycetota</taxon>
        <taxon>Actinomycetes</taxon>
        <taxon>Micrococcales</taxon>
        <taxon>Dermabacteraceae</taxon>
        <taxon>Dermabacter</taxon>
    </lineage>
</organism>
<dbReference type="PANTHER" id="PTHR47396:SF1">
    <property type="entry name" value="ATP-DEPENDENT HELICASE IRC3-RELATED"/>
    <property type="match status" value="1"/>
</dbReference>
<evidence type="ECO:0000256" key="1">
    <source>
        <dbReference type="SAM" id="Coils"/>
    </source>
</evidence>
<dbReference type="InterPro" id="IPR025285">
    <property type="entry name" value="DUF4145"/>
</dbReference>
<dbReference type="EC" id="3.1.21.3" evidence="3"/>
<name>A0A1B0ZF64_9MICO</name>
<dbReference type="Pfam" id="PF04851">
    <property type="entry name" value="ResIII"/>
    <property type="match status" value="1"/>
</dbReference>
<dbReference type="STRING" id="1630135.DAD186_00120"/>
<dbReference type="CDD" id="cd18799">
    <property type="entry name" value="SF2_C_EcoAI-like"/>
    <property type="match status" value="1"/>
</dbReference>
<dbReference type="Pfam" id="PF13643">
    <property type="entry name" value="DUF4145"/>
    <property type="match status" value="1"/>
</dbReference>
<dbReference type="EMBL" id="CP012117">
    <property type="protein sequence ID" value="ANP26573.1"/>
    <property type="molecule type" value="Genomic_DNA"/>
</dbReference>
<dbReference type="GO" id="GO:0005524">
    <property type="term" value="F:ATP binding"/>
    <property type="evidence" value="ECO:0007669"/>
    <property type="project" value="InterPro"/>
</dbReference>
<reference evidence="4 6" key="2">
    <citation type="submission" date="2019-09" db="EMBL/GenBank/DDBJ databases">
        <title>FDA dAtabase for Regulatory Grade micrObial Sequences (FDA-ARGOS): Supporting development and validation of Infectious Disease Dx tests.</title>
        <authorList>
            <person name="Sciortino C."/>
            <person name="Tallon L."/>
            <person name="Sadzewicz L."/>
            <person name="Vavikolanu K."/>
            <person name="Mehta A."/>
            <person name="Aluvathingal J."/>
            <person name="Nadendla S."/>
            <person name="Nandy P."/>
            <person name="Geyer C."/>
            <person name="Yan Y."/>
            <person name="Sichtig H."/>
        </authorList>
    </citation>
    <scope>NUCLEOTIDE SEQUENCE [LARGE SCALE GENOMIC DNA]</scope>
    <source>
        <strain evidence="4 6">FDAARGOS_640</strain>
    </source>
</reference>
<dbReference type="Gene3D" id="3.40.50.300">
    <property type="entry name" value="P-loop containing nucleotide triphosphate hydrolases"/>
    <property type="match status" value="2"/>
</dbReference>
<dbReference type="PATRIC" id="fig|1630135.4.peg.12"/>
<sequence length="1120" mass="125632">MGNFDFLRAEWPQIHESCAKAESYVTNDPSTACILARRSIEVLVMHLYRLLDLPEPYKRDLAAHIADPRFKRITGDGITTKLMLIKNVGNKAVHSPQPIPAGAALQVMRELYLVMVWAAFRYSASPDAVPMGQQFDPKLAAQAAPLSRADVVKLAEKFREQDEAHARALEERDSLIAELDAEIEKMRAEVRAAQAEKTRSDTQDYREDETRDQFIDLLLNEAGWPLDKQRDREYPVTGMPSATGKGYVDYVLWGSDGLPLAVVEAKRTRRSPLEGQEQARLYADALEREFGRRPIIYYTNGYTHEIWDDASGYPPRAVQGFATAEQLELLIQRRLTRRPLATEPVDPEIAGRYYQVRAISAIGNAFDSKQRHALLVMATGTGKTRTSVALVKQLMNAGWVKNVLFLADRTALVDQAHKAFLAHYPESGPVNLLKDPDKSGRVSFCTYQTMLGLIQKVDGEQRLFGPGHFDLVIIDEAHRSVYAKYGYIFEYFDSLLLGLTATPKDEVDHNTYRLFQLEDGVPTDAYSLDQGITDGYLVPPKGVSVGTTFLRRGIRYSDLSESEKDDWDMMDWGEDGPPDSIEADEINRFLFNEDTVDKVLALLMESGHKVAGGDRLAKTIIFAKNQRHADFIAQRFDAGWPHLAGEFARVITHGVSYASSLIESFENADSAPHIAISVDMLDTGIDVPEVANLVFFKPVRSKTKFWQMIGRGTRLCPGLYGEGEDKKDFYVFDFCGNLEFFSQNLPTVEGSLQKSLTQRIFEHRVALVRGIDMSNGDPDLRRDTAQLLHEFVTGMTLDNVLVRPHRRLVEKFSDGNAWDDLSAEDAHDVLTLGGLPSKANVGPEPAKRFDLLILRAQVALLDGDTAGVDRIRETVQAIATDLLGRTSIPLVVARADLLEDVAGDDWWVDVTLPMLELARVRLRDLAGFVVSDGGRNPVYTDFEDTLTDAVDIDLPGTTPGMNWDRFRDKTRAYLREHSDHLAIQKLRRNKQLTETDLGEFEKMLQQLGAERTHIDRAVHESGSLGLFLRSLSGLDRAAAVEAFAQFLDESTHTVEQIRFVDMIVSELTVNGIMEPSRIFESPYTDDFQPVDTLFPETDVESIVTSLRVIRANADPEQKRA</sequence>
<dbReference type="SUPFAM" id="SSF52540">
    <property type="entry name" value="P-loop containing nucleoside triphosphate hydrolases"/>
    <property type="match status" value="1"/>
</dbReference>
<protein>
    <submittedName>
        <fullName evidence="4">DUF4145 domain-containing protein</fullName>
    </submittedName>
    <submittedName>
        <fullName evidence="3">Restriction endonuclease subunit R</fullName>
        <ecNumber evidence="3">3.1.21.3</ecNumber>
    </submittedName>
</protein>